<dbReference type="HAMAP" id="MF_00409">
    <property type="entry name" value="LpxK"/>
    <property type="match status" value="1"/>
</dbReference>
<keyword evidence="5 11" id="KW-0547">Nucleotide-binding</keyword>
<dbReference type="GO" id="GO:0009245">
    <property type="term" value="P:lipid A biosynthetic process"/>
    <property type="evidence" value="ECO:0007669"/>
    <property type="project" value="UniProtKB-UniRule"/>
</dbReference>
<dbReference type="GO" id="GO:0015421">
    <property type="term" value="F:ABC-type oligopeptide transporter activity"/>
    <property type="evidence" value="ECO:0007669"/>
    <property type="project" value="TreeGrafter"/>
</dbReference>
<evidence type="ECO:0000256" key="6">
    <source>
        <dbReference type="ARBA" id="ARBA00022840"/>
    </source>
</evidence>
<evidence type="ECO:0000256" key="10">
    <source>
        <dbReference type="ARBA" id="ARBA00023136"/>
    </source>
</evidence>
<feature type="domain" description="ABC transmembrane type-1" evidence="15">
    <location>
        <begin position="19"/>
        <end position="300"/>
    </location>
</feature>
<dbReference type="GO" id="GO:0005524">
    <property type="term" value="F:ATP binding"/>
    <property type="evidence" value="ECO:0007669"/>
    <property type="project" value="UniProtKB-UniRule"/>
</dbReference>
<comment type="similarity">
    <text evidence="11">Belongs to the LpxK family.</text>
</comment>
<dbReference type="SUPFAM" id="SSF90123">
    <property type="entry name" value="ABC transporter transmembrane region"/>
    <property type="match status" value="1"/>
</dbReference>
<dbReference type="InterPro" id="IPR011917">
    <property type="entry name" value="ABC_transpr_lipidA"/>
</dbReference>
<sequence length="918" mass="102733">MSPLKRLFSYTLRFKFSFFLSILGFILFASADIAAVEWIRRIIEFINSDQQDFSIYLVLALIFIAVGRGLGFFVGNYFMSRVGFGIVHDLRSELFSKLINLPKTYFDQNQSGQLINRITFTTTQVSGAASNAIKTLVREGFLLVGLLVYMLTLNWKLTLLLLITTPFIALIVYVAGRRLRKLAKTIQTAMGDVTHVASEAVDGNLEIKSFNAEKYEKDRFFDANASNKNQNLKLEATSNLATPIIQLLVSISLSIVAYFALGSQLGIELKAEDFVAFITAAGLMAKPIRQLSNINAVIQKGLAAALEIFDQLDEKDEEDSGKVDSSILGNIKFSDVSFSYNSKEFVLSNLNFEISQNETVAIVGKSGSGKSTIASLISRFYSNYSGDISIDGISIHDYKLSHLRRCISIVNQSPTLFNDTIEKNIAYGESDIDQDKLIEAAEISGCNEFISKLPEGYKSEIGDDGVLLSGGQRQRIAIARAFYKDSPIIILDEATSALDNESELIVQEAIEKLINNRTTIVIAHRLSTIENADKILVLDQGSVAESGTHSVLLDQDGIYKSLYQNKFNDSGDIDKSSRGIVRQEHLPTFTEEPVEQGYLIDAWYRKSFWLYLLTPLTFLFTSFVKFRKKSYIKNSKKVWNSPVPIIVVGNISMGGTGKTPLVKFIASELSNRGYKPGLVSRGYGGKFSTTLEVTNDSTHKETGDEAQILAKLNLPFFLDKNRSRAAKKLQENYDIDVIISDDGLQHYAMGRDIEIAVIDGVRRLGNGFAFPAGPLREPKSRLNEVDFIVNNGGPTEGDEILMTLSPTKFVHLNSGKEYSVDKWPMHNQVHAIAGIGNPNRFFDLLLRLGFEFDKNPFPDHHKFSKRDLYYLDHLPILMTEKDAAKCKHFKNSKIWYLSIESKIEPQFIDTLVEKLNDR</sequence>
<comment type="catalytic activity">
    <reaction evidence="11">
        <text>a lipid A disaccharide + ATP = a lipid IVA + ADP + H(+)</text>
        <dbReference type="Rhea" id="RHEA:67840"/>
        <dbReference type="ChEBI" id="CHEBI:15378"/>
        <dbReference type="ChEBI" id="CHEBI:30616"/>
        <dbReference type="ChEBI" id="CHEBI:176343"/>
        <dbReference type="ChEBI" id="CHEBI:176425"/>
        <dbReference type="ChEBI" id="CHEBI:456216"/>
        <dbReference type="EC" id="2.7.1.130"/>
    </reaction>
</comment>
<accession>A0A838XU95</accession>
<evidence type="ECO:0000256" key="11">
    <source>
        <dbReference type="HAMAP-Rule" id="MF_00409"/>
    </source>
</evidence>
<dbReference type="InterPro" id="IPR039421">
    <property type="entry name" value="Type_1_exporter"/>
</dbReference>
<dbReference type="GO" id="GO:0009029">
    <property type="term" value="F:lipid-A 4'-kinase activity"/>
    <property type="evidence" value="ECO:0007669"/>
    <property type="project" value="UniProtKB-UniRule"/>
</dbReference>
<dbReference type="Proteomes" id="UP000551848">
    <property type="component" value="Unassembled WGS sequence"/>
</dbReference>
<evidence type="ECO:0000313" key="16">
    <source>
        <dbReference type="EMBL" id="MBA4692948.1"/>
    </source>
</evidence>
<keyword evidence="7" id="KW-1278">Translocase</keyword>
<comment type="caution">
    <text evidence="16">The sequence shown here is derived from an EMBL/GenBank/DDBJ whole genome shotgun (WGS) entry which is preliminary data.</text>
</comment>
<evidence type="ECO:0000256" key="5">
    <source>
        <dbReference type="ARBA" id="ARBA00022741"/>
    </source>
</evidence>
<dbReference type="EMBL" id="JACETL010000061">
    <property type="protein sequence ID" value="MBA4692948.1"/>
    <property type="molecule type" value="Genomic_DNA"/>
</dbReference>
<organism evidence="16 17">
    <name type="scientific">SAR86 cluster bacterium</name>
    <dbReference type="NCBI Taxonomy" id="2030880"/>
    <lineage>
        <taxon>Bacteria</taxon>
        <taxon>Pseudomonadati</taxon>
        <taxon>Pseudomonadota</taxon>
        <taxon>Gammaproteobacteria</taxon>
        <taxon>SAR86 cluster</taxon>
    </lineage>
</organism>
<keyword evidence="10 13" id="KW-0472">Membrane</keyword>
<evidence type="ECO:0000256" key="9">
    <source>
        <dbReference type="ARBA" id="ARBA00023055"/>
    </source>
</evidence>
<keyword evidence="2" id="KW-0813">Transport</keyword>
<dbReference type="InterPro" id="IPR003758">
    <property type="entry name" value="LpxK"/>
</dbReference>
<dbReference type="GO" id="GO:0034040">
    <property type="term" value="F:ATPase-coupled lipid transmembrane transporter activity"/>
    <property type="evidence" value="ECO:0007669"/>
    <property type="project" value="InterPro"/>
</dbReference>
<evidence type="ECO:0000313" key="17">
    <source>
        <dbReference type="Proteomes" id="UP000551848"/>
    </source>
</evidence>
<dbReference type="Gene3D" id="1.20.1560.10">
    <property type="entry name" value="ABC transporter type 1, transmembrane domain"/>
    <property type="match status" value="1"/>
</dbReference>
<name>A0A838XU95_9GAMM</name>
<dbReference type="EC" id="2.7.1.130" evidence="11 12"/>
<dbReference type="NCBIfam" id="TIGR02203">
    <property type="entry name" value="MsbA_lipidA"/>
    <property type="match status" value="1"/>
</dbReference>
<dbReference type="InterPro" id="IPR027417">
    <property type="entry name" value="P-loop_NTPase"/>
</dbReference>
<gene>
    <name evidence="16" type="primary">msbA</name>
    <name evidence="11" type="synonym">lpxK</name>
    <name evidence="16" type="ORF">H2072_04295</name>
</gene>
<dbReference type="FunFam" id="3.40.50.300:FF:000218">
    <property type="entry name" value="Multidrug ABC transporter ATP-binding protein"/>
    <property type="match status" value="1"/>
</dbReference>
<evidence type="ECO:0000256" key="8">
    <source>
        <dbReference type="ARBA" id="ARBA00022989"/>
    </source>
</evidence>
<evidence type="ECO:0000256" key="4">
    <source>
        <dbReference type="ARBA" id="ARBA00022692"/>
    </source>
</evidence>
<dbReference type="Gene3D" id="3.40.50.300">
    <property type="entry name" value="P-loop containing nucleotide triphosphate hydrolases"/>
    <property type="match status" value="1"/>
</dbReference>
<keyword evidence="11" id="KW-0808">Transferase</keyword>
<dbReference type="GO" id="GO:0005886">
    <property type="term" value="C:plasma membrane"/>
    <property type="evidence" value="ECO:0007669"/>
    <property type="project" value="UniProtKB-SubCell"/>
</dbReference>
<evidence type="ECO:0000259" key="15">
    <source>
        <dbReference type="PROSITE" id="PS50929"/>
    </source>
</evidence>
<keyword evidence="6 11" id="KW-0067">ATP-binding</keyword>
<protein>
    <recommendedName>
        <fullName evidence="11 12">Tetraacyldisaccharide 4'-kinase</fullName>
        <ecNumber evidence="11 12">2.7.1.130</ecNumber>
    </recommendedName>
    <alternativeName>
        <fullName evidence="11">Lipid A 4'-kinase</fullName>
    </alternativeName>
</protein>
<dbReference type="PANTHER" id="PTHR43394">
    <property type="entry name" value="ATP-DEPENDENT PERMEASE MDL1, MITOCHONDRIAL"/>
    <property type="match status" value="1"/>
</dbReference>
<dbReference type="GO" id="GO:0016887">
    <property type="term" value="F:ATP hydrolysis activity"/>
    <property type="evidence" value="ECO:0007669"/>
    <property type="project" value="InterPro"/>
</dbReference>
<feature type="transmembrane region" description="Helical" evidence="13">
    <location>
        <begin position="159"/>
        <end position="176"/>
    </location>
</feature>
<feature type="transmembrane region" description="Helical" evidence="13">
    <location>
        <begin position="240"/>
        <end position="261"/>
    </location>
</feature>
<feature type="domain" description="ABC transporter" evidence="14">
    <location>
        <begin position="331"/>
        <end position="565"/>
    </location>
</feature>
<feature type="transmembrane region" description="Helical" evidence="13">
    <location>
        <begin position="55"/>
        <end position="78"/>
    </location>
</feature>
<proteinExistence type="inferred from homology"/>
<evidence type="ECO:0000256" key="13">
    <source>
        <dbReference type="SAM" id="Phobius"/>
    </source>
</evidence>
<dbReference type="Pfam" id="PF00664">
    <property type="entry name" value="ABC_membrane"/>
    <property type="match status" value="1"/>
</dbReference>
<feature type="transmembrane region" description="Helical" evidence="13">
    <location>
        <begin position="136"/>
        <end position="153"/>
    </location>
</feature>
<keyword evidence="11" id="KW-0441">Lipid A biosynthesis</keyword>
<dbReference type="AlphaFoldDB" id="A0A838XU95"/>
<evidence type="ECO:0000256" key="12">
    <source>
        <dbReference type="NCBIfam" id="TIGR00682"/>
    </source>
</evidence>
<dbReference type="UniPathway" id="UPA00359">
    <property type="reaction ID" value="UER00482"/>
</dbReference>
<dbReference type="PANTHER" id="PTHR43394:SF1">
    <property type="entry name" value="ATP-BINDING CASSETTE SUB-FAMILY B MEMBER 10, MITOCHONDRIAL"/>
    <property type="match status" value="1"/>
</dbReference>
<evidence type="ECO:0000256" key="3">
    <source>
        <dbReference type="ARBA" id="ARBA00022475"/>
    </source>
</evidence>
<evidence type="ECO:0000259" key="14">
    <source>
        <dbReference type="PROSITE" id="PS50893"/>
    </source>
</evidence>
<evidence type="ECO:0000256" key="1">
    <source>
        <dbReference type="ARBA" id="ARBA00004651"/>
    </source>
</evidence>
<comment type="function">
    <text evidence="11">Transfers the gamma-phosphate of ATP to the 4'-position of a tetraacyldisaccharide 1-phosphate intermediate (termed DS-1-P) to form tetraacyldisaccharide 1,4'-bis-phosphate (lipid IVA).</text>
</comment>
<dbReference type="Pfam" id="PF02606">
    <property type="entry name" value="LpxK"/>
    <property type="match status" value="1"/>
</dbReference>
<evidence type="ECO:0000256" key="7">
    <source>
        <dbReference type="ARBA" id="ARBA00022967"/>
    </source>
</evidence>
<keyword evidence="4 13" id="KW-0812">Transmembrane</keyword>
<reference evidence="16 17" key="1">
    <citation type="submission" date="2020-06" db="EMBL/GenBank/DDBJ databases">
        <title>Dysbiosis in marine aquaculture revealed through microbiome analysis: reverse ecology for environmental sustainability.</title>
        <authorList>
            <person name="Haro-Moreno J.M."/>
            <person name="Coutinho F.H."/>
            <person name="Zaragoza-Solas A."/>
            <person name="Picazo A."/>
            <person name="Almagro-Moreno S."/>
            <person name="Lopez-Perez M."/>
        </authorList>
    </citation>
    <scope>NUCLEOTIDE SEQUENCE [LARGE SCALE GENOMIC DNA]</scope>
    <source>
        <strain evidence="16">MCMED-G41</strain>
    </source>
</reference>
<dbReference type="InterPro" id="IPR003439">
    <property type="entry name" value="ABC_transporter-like_ATP-bd"/>
</dbReference>
<dbReference type="InterPro" id="IPR003593">
    <property type="entry name" value="AAA+_ATPase"/>
</dbReference>
<dbReference type="PROSITE" id="PS50893">
    <property type="entry name" value="ABC_TRANSPORTER_2"/>
    <property type="match status" value="1"/>
</dbReference>
<dbReference type="Pfam" id="PF00005">
    <property type="entry name" value="ABC_tran"/>
    <property type="match status" value="1"/>
</dbReference>
<keyword evidence="11" id="KW-0443">Lipid metabolism</keyword>
<dbReference type="SUPFAM" id="SSF52540">
    <property type="entry name" value="P-loop containing nucleoside triphosphate hydrolases"/>
    <property type="match status" value="2"/>
</dbReference>
<keyword evidence="8 13" id="KW-1133">Transmembrane helix</keyword>
<dbReference type="InterPro" id="IPR011527">
    <property type="entry name" value="ABC1_TM_dom"/>
</dbReference>
<dbReference type="CDD" id="cd18552">
    <property type="entry name" value="ABC_6TM_MsbA_like"/>
    <property type="match status" value="1"/>
</dbReference>
<dbReference type="InterPro" id="IPR036640">
    <property type="entry name" value="ABC1_TM_sf"/>
</dbReference>
<dbReference type="InterPro" id="IPR017871">
    <property type="entry name" value="ABC_transporter-like_CS"/>
</dbReference>
<keyword evidence="9" id="KW-0445">Lipid transport</keyword>
<feature type="binding site" evidence="11">
    <location>
        <begin position="652"/>
        <end position="659"/>
    </location>
    <ligand>
        <name>ATP</name>
        <dbReference type="ChEBI" id="CHEBI:30616"/>
    </ligand>
</feature>
<comment type="subcellular location">
    <subcellularLocation>
        <location evidence="1">Cell membrane</location>
        <topology evidence="1">Multi-pass membrane protein</topology>
    </subcellularLocation>
</comment>
<dbReference type="NCBIfam" id="TIGR00682">
    <property type="entry name" value="lpxK"/>
    <property type="match status" value="1"/>
</dbReference>
<dbReference type="PROSITE" id="PS50929">
    <property type="entry name" value="ABC_TM1F"/>
    <property type="match status" value="1"/>
</dbReference>
<keyword evidence="11" id="KW-0418">Kinase</keyword>
<evidence type="ECO:0000256" key="2">
    <source>
        <dbReference type="ARBA" id="ARBA00022448"/>
    </source>
</evidence>
<keyword evidence="3" id="KW-1003">Cell membrane</keyword>
<keyword evidence="11" id="KW-0444">Lipid biosynthesis</keyword>
<dbReference type="SMART" id="SM00382">
    <property type="entry name" value="AAA"/>
    <property type="match status" value="1"/>
</dbReference>
<comment type="pathway">
    <text evidence="11">Glycolipid biosynthesis; lipid IV(A) biosynthesis; lipid IV(A) from (3R)-3-hydroxytetradecanoyl-[acyl-carrier-protein] and UDP-N-acetyl-alpha-D-glucosamine: step 6/6.</text>
</comment>
<dbReference type="PROSITE" id="PS00211">
    <property type="entry name" value="ABC_TRANSPORTER_1"/>
    <property type="match status" value="1"/>
</dbReference>